<reference evidence="1" key="1">
    <citation type="journal article" date="2020" name="Stud. Mycol.">
        <title>101 Dothideomycetes genomes: a test case for predicting lifestyles and emergence of pathogens.</title>
        <authorList>
            <person name="Haridas S."/>
            <person name="Albert R."/>
            <person name="Binder M."/>
            <person name="Bloem J."/>
            <person name="Labutti K."/>
            <person name="Salamov A."/>
            <person name="Andreopoulos B."/>
            <person name="Baker S."/>
            <person name="Barry K."/>
            <person name="Bills G."/>
            <person name="Bluhm B."/>
            <person name="Cannon C."/>
            <person name="Castanera R."/>
            <person name="Culley D."/>
            <person name="Daum C."/>
            <person name="Ezra D."/>
            <person name="Gonzalez J."/>
            <person name="Henrissat B."/>
            <person name="Kuo A."/>
            <person name="Liang C."/>
            <person name="Lipzen A."/>
            <person name="Lutzoni F."/>
            <person name="Magnuson J."/>
            <person name="Mondo S."/>
            <person name="Nolan M."/>
            <person name="Ohm R."/>
            <person name="Pangilinan J."/>
            <person name="Park H.-J."/>
            <person name="Ramirez L."/>
            <person name="Alfaro M."/>
            <person name="Sun H."/>
            <person name="Tritt A."/>
            <person name="Yoshinaga Y."/>
            <person name="Zwiers L.-H."/>
            <person name="Turgeon B."/>
            <person name="Goodwin S."/>
            <person name="Spatafora J."/>
            <person name="Crous P."/>
            <person name="Grigoriev I."/>
        </authorList>
    </citation>
    <scope>NUCLEOTIDE SEQUENCE</scope>
    <source>
        <strain evidence="1">CBS 122368</strain>
    </source>
</reference>
<dbReference type="RefSeq" id="XP_033680053.1">
    <property type="nucleotide sequence ID" value="XM_033829719.1"/>
</dbReference>
<dbReference type="OrthoDB" id="4297596at2759"/>
<dbReference type="EMBL" id="ML987201">
    <property type="protein sequence ID" value="KAF2245049.1"/>
    <property type="molecule type" value="Genomic_DNA"/>
</dbReference>
<name>A0A6A6I4B1_9PLEO</name>
<proteinExistence type="predicted"/>
<evidence type="ECO:0000313" key="1">
    <source>
        <dbReference type="EMBL" id="KAF2245049.1"/>
    </source>
</evidence>
<sequence length="145" mass="16886">MASCQSIPADPRRVLLRVSVTDIPGCKQKRFHTLGNDFSLYQLKRPIRDKPSLLGYDHPHIPGEFDSEQPLKRWFIYDFNVEGPLTEEQTLALPHDVYLASRQGQNWVFVQKNEWVEKAKRSSSSYIWGGRKEQERLSKLREASN</sequence>
<dbReference type="AlphaFoldDB" id="A0A6A6I4B1"/>
<organism evidence="1 2">
    <name type="scientific">Trematosphaeria pertusa</name>
    <dbReference type="NCBI Taxonomy" id="390896"/>
    <lineage>
        <taxon>Eukaryota</taxon>
        <taxon>Fungi</taxon>
        <taxon>Dikarya</taxon>
        <taxon>Ascomycota</taxon>
        <taxon>Pezizomycotina</taxon>
        <taxon>Dothideomycetes</taxon>
        <taxon>Pleosporomycetidae</taxon>
        <taxon>Pleosporales</taxon>
        <taxon>Massarineae</taxon>
        <taxon>Trematosphaeriaceae</taxon>
        <taxon>Trematosphaeria</taxon>
    </lineage>
</organism>
<dbReference type="Proteomes" id="UP000800094">
    <property type="component" value="Unassembled WGS sequence"/>
</dbReference>
<evidence type="ECO:0000313" key="2">
    <source>
        <dbReference type="Proteomes" id="UP000800094"/>
    </source>
</evidence>
<accession>A0A6A6I4B1</accession>
<dbReference type="GeneID" id="54583049"/>
<keyword evidence="2" id="KW-1185">Reference proteome</keyword>
<protein>
    <submittedName>
        <fullName evidence="1">Uncharacterized protein</fullName>
    </submittedName>
</protein>
<gene>
    <name evidence="1" type="ORF">BU26DRAFT_522176</name>
</gene>